<evidence type="ECO:0000313" key="2">
    <source>
        <dbReference type="Proteomes" id="UP001595772"/>
    </source>
</evidence>
<gene>
    <name evidence="1" type="ORF">ACFOUV_01905</name>
</gene>
<accession>A0ABV8GUK9</accession>
<comment type="caution">
    <text evidence="1">The sequence shown here is derived from an EMBL/GenBank/DDBJ whole genome shotgun (WGS) entry which is preliminary data.</text>
</comment>
<reference evidence="2" key="1">
    <citation type="journal article" date="2019" name="Int. J. Syst. Evol. Microbiol.">
        <title>The Global Catalogue of Microorganisms (GCM) 10K type strain sequencing project: providing services to taxonomists for standard genome sequencing and annotation.</title>
        <authorList>
            <consortium name="The Broad Institute Genomics Platform"/>
            <consortium name="The Broad Institute Genome Sequencing Center for Infectious Disease"/>
            <person name="Wu L."/>
            <person name="Ma J."/>
        </authorList>
    </citation>
    <scope>NUCLEOTIDE SEQUENCE [LARGE SCALE GENOMIC DNA]</scope>
    <source>
        <strain evidence="2">IBRC-M 10703</strain>
    </source>
</reference>
<dbReference type="Proteomes" id="UP001595772">
    <property type="component" value="Unassembled WGS sequence"/>
</dbReference>
<dbReference type="RefSeq" id="WP_379495077.1">
    <property type="nucleotide sequence ID" value="NZ_JBHSAO010000001.1"/>
</dbReference>
<name>A0ABV8GUK9_9BACI</name>
<protein>
    <submittedName>
        <fullName evidence="1">Cytosolic protein</fullName>
    </submittedName>
</protein>
<dbReference type="EMBL" id="JBHSAO010000001">
    <property type="protein sequence ID" value="MFC4022571.1"/>
    <property type="molecule type" value="Genomic_DNA"/>
</dbReference>
<keyword evidence="2" id="KW-1185">Reference proteome</keyword>
<evidence type="ECO:0000313" key="1">
    <source>
        <dbReference type="EMBL" id="MFC4022571.1"/>
    </source>
</evidence>
<sequence length="152" mass="17656">MKHVKMNSNRYAWKTMQVGVRNMSFSEMLKKYFNNHAETGEKHWDTSLQTHYYKTSKDKALATLENYFSNSTDFEVKAVSAEHGEMSVVSKKGKKVFVVATVIMVRPYHTAIDFSVTTESLLPFDFGYSTKLINQLYTQINRELPLIKDKHM</sequence>
<proteinExistence type="predicted"/>
<organism evidence="1 2">
    <name type="scientific">Oceanobacillus longus</name>
    <dbReference type="NCBI Taxonomy" id="930120"/>
    <lineage>
        <taxon>Bacteria</taxon>
        <taxon>Bacillati</taxon>
        <taxon>Bacillota</taxon>
        <taxon>Bacilli</taxon>
        <taxon>Bacillales</taxon>
        <taxon>Bacillaceae</taxon>
        <taxon>Oceanobacillus</taxon>
    </lineage>
</organism>